<accession>A0ABU0HI25</accession>
<feature type="transmembrane region" description="Helical" evidence="1">
    <location>
        <begin position="29"/>
        <end position="47"/>
    </location>
</feature>
<sequence>MNRQARKPFILYRAAIWPVVEGVQSMRRVRWLTALPFLGMLIGPYFLNRVEPFILGLPFLLAWLVICVLTTSVVMAIVYVTDPQNRVPEDGR</sequence>
<organism evidence="2 3">
    <name type="scientific">Methylobacterium persicinum</name>
    <dbReference type="NCBI Taxonomy" id="374426"/>
    <lineage>
        <taxon>Bacteria</taxon>
        <taxon>Pseudomonadati</taxon>
        <taxon>Pseudomonadota</taxon>
        <taxon>Alphaproteobacteria</taxon>
        <taxon>Hyphomicrobiales</taxon>
        <taxon>Methylobacteriaceae</taxon>
        <taxon>Methylobacterium</taxon>
    </lineage>
</organism>
<keyword evidence="1" id="KW-1133">Transmembrane helix</keyword>
<gene>
    <name evidence="2" type="ORF">QO016_001443</name>
</gene>
<evidence type="ECO:0000313" key="2">
    <source>
        <dbReference type="EMBL" id="MDQ0441960.1"/>
    </source>
</evidence>
<protein>
    <recommendedName>
        <fullName evidence="4">DUF3311 domain-containing protein</fullName>
    </recommendedName>
</protein>
<evidence type="ECO:0008006" key="4">
    <source>
        <dbReference type="Google" id="ProtNLM"/>
    </source>
</evidence>
<evidence type="ECO:0000256" key="1">
    <source>
        <dbReference type="SAM" id="Phobius"/>
    </source>
</evidence>
<name>A0ABU0HI25_9HYPH</name>
<feature type="transmembrane region" description="Helical" evidence="1">
    <location>
        <begin position="53"/>
        <end position="80"/>
    </location>
</feature>
<dbReference type="RefSeq" id="WP_238249753.1">
    <property type="nucleotide sequence ID" value="NZ_BPQX01000033.1"/>
</dbReference>
<dbReference type="Proteomes" id="UP001236369">
    <property type="component" value="Unassembled WGS sequence"/>
</dbReference>
<reference evidence="2 3" key="1">
    <citation type="submission" date="2023-07" db="EMBL/GenBank/DDBJ databases">
        <title>Genomic Encyclopedia of Type Strains, Phase IV (KMG-IV): sequencing the most valuable type-strain genomes for metagenomic binning, comparative biology and taxonomic classification.</title>
        <authorList>
            <person name="Goeker M."/>
        </authorList>
    </citation>
    <scope>NUCLEOTIDE SEQUENCE [LARGE SCALE GENOMIC DNA]</scope>
    <source>
        <strain evidence="2 3">DSM 19562</strain>
    </source>
</reference>
<dbReference type="InterPro" id="IPR021741">
    <property type="entry name" value="DUF3311"/>
</dbReference>
<evidence type="ECO:0000313" key="3">
    <source>
        <dbReference type="Proteomes" id="UP001236369"/>
    </source>
</evidence>
<keyword evidence="3" id="KW-1185">Reference proteome</keyword>
<keyword evidence="1" id="KW-0472">Membrane</keyword>
<comment type="caution">
    <text evidence="2">The sequence shown here is derived from an EMBL/GenBank/DDBJ whole genome shotgun (WGS) entry which is preliminary data.</text>
</comment>
<dbReference type="EMBL" id="JAUSVV010000002">
    <property type="protein sequence ID" value="MDQ0441960.1"/>
    <property type="molecule type" value="Genomic_DNA"/>
</dbReference>
<dbReference type="PANTHER" id="PTHR40034">
    <property type="entry name" value="BSL5891 PROTEIN"/>
    <property type="match status" value="1"/>
</dbReference>
<proteinExistence type="predicted"/>
<dbReference type="PANTHER" id="PTHR40034:SF1">
    <property type="entry name" value="BSL5891 PROTEIN"/>
    <property type="match status" value="1"/>
</dbReference>
<dbReference type="Pfam" id="PF11755">
    <property type="entry name" value="DUF3311"/>
    <property type="match status" value="1"/>
</dbReference>
<keyword evidence="1" id="KW-0812">Transmembrane</keyword>